<dbReference type="EC" id="3.1.4.52" evidence="3"/>
<evidence type="ECO:0000256" key="1">
    <source>
        <dbReference type="SAM" id="MobiDB-lite"/>
    </source>
</evidence>
<dbReference type="GO" id="GO:0071111">
    <property type="term" value="F:cyclic-guanylate-specific phosphodiesterase activity"/>
    <property type="evidence" value="ECO:0007669"/>
    <property type="project" value="UniProtKB-EC"/>
</dbReference>
<dbReference type="SMART" id="SM00267">
    <property type="entry name" value="GGDEF"/>
    <property type="match status" value="1"/>
</dbReference>
<dbReference type="InterPro" id="IPR003018">
    <property type="entry name" value="GAF"/>
</dbReference>
<dbReference type="InterPro" id="IPR035919">
    <property type="entry name" value="EAL_sf"/>
</dbReference>
<keyword evidence="4" id="KW-1185">Reference proteome</keyword>
<dbReference type="SUPFAM" id="SSF141868">
    <property type="entry name" value="EAL domain-like"/>
    <property type="match status" value="1"/>
</dbReference>
<dbReference type="STRING" id="1033802.SSPSH_000681"/>
<proteinExistence type="predicted"/>
<dbReference type="PANTHER" id="PTHR33121">
    <property type="entry name" value="CYCLIC DI-GMP PHOSPHODIESTERASE PDEF"/>
    <property type="match status" value="1"/>
</dbReference>
<dbReference type="Gene3D" id="3.30.70.270">
    <property type="match status" value="1"/>
</dbReference>
<evidence type="ECO:0000259" key="2">
    <source>
        <dbReference type="PROSITE" id="PS50883"/>
    </source>
</evidence>
<dbReference type="Pfam" id="PF00563">
    <property type="entry name" value="EAL"/>
    <property type="match status" value="1"/>
</dbReference>
<protein>
    <submittedName>
        <fullName evidence="3">C-di-GMP-specific phosphodiesterase protein</fullName>
        <ecNumber evidence="3">3.1.4.52</ecNumber>
    </submittedName>
</protein>
<dbReference type="InterPro" id="IPR043128">
    <property type="entry name" value="Rev_trsase/Diguanyl_cyclase"/>
</dbReference>
<dbReference type="Gene3D" id="3.30.450.40">
    <property type="match status" value="1"/>
</dbReference>
<dbReference type="eggNOG" id="COG5001">
    <property type="taxonomic scope" value="Bacteria"/>
</dbReference>
<dbReference type="InterPro" id="IPR029787">
    <property type="entry name" value="Nucleotide_cyclase"/>
</dbReference>
<dbReference type="InterPro" id="IPR000160">
    <property type="entry name" value="GGDEF_dom"/>
</dbReference>
<name>U2EPY6_9GAMM</name>
<comment type="caution">
    <text evidence="3">The sequence shown here is derived from an EMBL/GenBank/DDBJ whole genome shotgun (WGS) entry which is preliminary data.</text>
</comment>
<dbReference type="PANTHER" id="PTHR33121:SF79">
    <property type="entry name" value="CYCLIC DI-GMP PHOSPHODIESTERASE PDED-RELATED"/>
    <property type="match status" value="1"/>
</dbReference>
<dbReference type="RefSeq" id="WP_006912209.1">
    <property type="nucleotide sequence ID" value="NZ_AFNV02000004.1"/>
</dbReference>
<dbReference type="AlphaFoldDB" id="U2EPY6"/>
<reference evidence="3 4" key="1">
    <citation type="journal article" date="2011" name="J. Bacteriol.">
        <title>Genome sequence of Salinisphaera shabanensis, a gammaproteobacterium from the harsh, variable environment of the brine-seawater interface of the Shaban Deep in the Red Sea.</title>
        <authorList>
            <person name="Antunes A."/>
            <person name="Alam I."/>
            <person name="Bajic V.B."/>
            <person name="Stingl U."/>
        </authorList>
    </citation>
    <scope>NUCLEOTIDE SEQUENCE [LARGE SCALE GENOMIC DNA]</scope>
    <source>
        <strain evidence="3 4">E1L3A</strain>
    </source>
</reference>
<evidence type="ECO:0000313" key="3">
    <source>
        <dbReference type="EMBL" id="ERJ20132.1"/>
    </source>
</evidence>
<gene>
    <name evidence="3" type="ORF">SSPSH_000681</name>
</gene>
<sequence length="629" mass="70459">MTSETTGDGPSRQAATHDRAPASVETDRREYNRLSDLLELGLLNTRPEERFDRITRLATELFGMPVALMSLMEGDRQWFKSTCGVELEESARSASVCDHTIRHDEALFVEDASRDQRFAHLPNVVEAPYLRSYAGMPLHGPNGKPVGTICVAGFKKRSFGERDHVLLKELADWIEHEFDLDRRIAAHDQHVARLMDRDPSLPVATRTIALERLDDVLMSRARNGQGSAVLHLDIVNLAHYEQTYGEQVTRETVATWLAELQAGAADFCYITRLSDTEFVGAVPDTEDMETMRADCERQVDHANRAVSAGAAQVALRVVGGLAVYGDHGRHAAELVARARQAHRRADISRGVVLFSETINRQLLRDRHIRRLFETALQEGGIDFHWQPLFSNRGDVLAGFELLARWRDPELGDIYPDEFIPVAEAEHNLSRAIVEYALDTAASQIAQWQTDGVQAPIPYVAVNIPGREFYESDFYDCVAAVLEKHGVDGHRLVFELTERSLIADFEVAARTMKRLNTLGIRIAMDDFGTGYSSIAYLTRLPLSIVKLDKSVIQRLEHDAVARELVRGIVDLAHGQDLDVVAEGVETRVQHEWIRSFGCEYSQGFLLAHPESRSAACQRVVDRPTEQPGPL</sequence>
<dbReference type="Pfam" id="PF01590">
    <property type="entry name" value="GAF"/>
    <property type="match status" value="1"/>
</dbReference>
<dbReference type="InterPro" id="IPR001633">
    <property type="entry name" value="EAL_dom"/>
</dbReference>
<dbReference type="SUPFAM" id="SSF55781">
    <property type="entry name" value="GAF domain-like"/>
    <property type="match status" value="1"/>
</dbReference>
<accession>U2EPY6</accession>
<dbReference type="CDD" id="cd01948">
    <property type="entry name" value="EAL"/>
    <property type="match status" value="1"/>
</dbReference>
<keyword evidence="3" id="KW-0378">Hydrolase</keyword>
<dbReference type="PROSITE" id="PS50883">
    <property type="entry name" value="EAL"/>
    <property type="match status" value="1"/>
</dbReference>
<dbReference type="EMBL" id="AFNV02000004">
    <property type="protein sequence ID" value="ERJ20132.1"/>
    <property type="molecule type" value="Genomic_DNA"/>
</dbReference>
<dbReference type="SUPFAM" id="SSF55073">
    <property type="entry name" value="Nucleotide cyclase"/>
    <property type="match status" value="1"/>
</dbReference>
<organism evidence="3 4">
    <name type="scientific">Salinisphaera shabanensis E1L3A</name>
    <dbReference type="NCBI Taxonomy" id="1033802"/>
    <lineage>
        <taxon>Bacteria</taxon>
        <taxon>Pseudomonadati</taxon>
        <taxon>Pseudomonadota</taxon>
        <taxon>Gammaproteobacteria</taxon>
        <taxon>Salinisphaerales</taxon>
        <taxon>Salinisphaeraceae</taxon>
        <taxon>Salinisphaera</taxon>
    </lineage>
</organism>
<dbReference type="InterPro" id="IPR050706">
    <property type="entry name" value="Cyclic-di-GMP_PDE-like"/>
</dbReference>
<evidence type="ECO:0000313" key="4">
    <source>
        <dbReference type="Proteomes" id="UP000006242"/>
    </source>
</evidence>
<dbReference type="InterPro" id="IPR029016">
    <property type="entry name" value="GAF-like_dom_sf"/>
</dbReference>
<feature type="domain" description="EAL" evidence="2">
    <location>
        <begin position="365"/>
        <end position="622"/>
    </location>
</feature>
<feature type="compositionally biased region" description="Basic and acidic residues" evidence="1">
    <location>
        <begin position="15"/>
        <end position="27"/>
    </location>
</feature>
<dbReference type="SMART" id="SM00065">
    <property type="entry name" value="GAF"/>
    <property type="match status" value="1"/>
</dbReference>
<dbReference type="OrthoDB" id="9804951at2"/>
<dbReference type="SMART" id="SM00052">
    <property type="entry name" value="EAL"/>
    <property type="match status" value="1"/>
</dbReference>
<feature type="region of interest" description="Disordered" evidence="1">
    <location>
        <begin position="1"/>
        <end position="27"/>
    </location>
</feature>
<dbReference type="Proteomes" id="UP000006242">
    <property type="component" value="Unassembled WGS sequence"/>
</dbReference>
<dbReference type="Gene3D" id="3.20.20.450">
    <property type="entry name" value="EAL domain"/>
    <property type="match status" value="1"/>
</dbReference>
<reference evidence="3 4" key="2">
    <citation type="journal article" date="2013" name="PLoS ONE">
        <title>INDIGO - INtegrated Data Warehouse of MIcrobial GenOmes with Examples from the Red Sea Extremophiles.</title>
        <authorList>
            <person name="Alam I."/>
            <person name="Antunes A."/>
            <person name="Kamau A.A."/>
            <person name="Ba Alawi W."/>
            <person name="Kalkatawi M."/>
            <person name="Stingl U."/>
            <person name="Bajic V.B."/>
        </authorList>
    </citation>
    <scope>NUCLEOTIDE SEQUENCE [LARGE SCALE GENOMIC DNA]</scope>
    <source>
        <strain evidence="3 4">E1L3A</strain>
    </source>
</reference>
<dbReference type="Pfam" id="PF00990">
    <property type="entry name" value="GGDEF"/>
    <property type="match status" value="1"/>
</dbReference>